<comment type="caution">
    <text evidence="2">The sequence shown here is derived from an EMBL/GenBank/DDBJ whole genome shotgun (WGS) entry which is preliminary data.</text>
</comment>
<feature type="transmembrane region" description="Helical" evidence="1">
    <location>
        <begin position="131"/>
        <end position="158"/>
    </location>
</feature>
<protein>
    <submittedName>
        <fullName evidence="2">Bile acid:sodium symporter</fullName>
    </submittedName>
</protein>
<dbReference type="PIRSF" id="PIRSF026166">
    <property type="entry name" value="UCP026166"/>
    <property type="match status" value="1"/>
</dbReference>
<dbReference type="InterPro" id="IPR016833">
    <property type="entry name" value="Put_Na-Bile_cotransptr"/>
</dbReference>
<evidence type="ECO:0000313" key="2">
    <source>
        <dbReference type="EMBL" id="GIL25887.1"/>
    </source>
</evidence>
<dbReference type="PANTHER" id="PTHR18640:SF5">
    <property type="entry name" value="SODIUM_BILE ACID COTRANSPORTER 7"/>
    <property type="match status" value="1"/>
</dbReference>
<accession>A0A8J4AA16</accession>
<proteinExistence type="predicted"/>
<feature type="transmembrane region" description="Helical" evidence="1">
    <location>
        <begin position="38"/>
        <end position="58"/>
    </location>
</feature>
<keyword evidence="1" id="KW-0472">Membrane</keyword>
<dbReference type="AlphaFoldDB" id="A0A8J4AA16"/>
<dbReference type="InterPro" id="IPR038770">
    <property type="entry name" value="Na+/solute_symporter_sf"/>
</dbReference>
<organism evidence="2 3">
    <name type="scientific">Actinocatenispora comari</name>
    <dbReference type="NCBI Taxonomy" id="2807577"/>
    <lineage>
        <taxon>Bacteria</taxon>
        <taxon>Bacillati</taxon>
        <taxon>Actinomycetota</taxon>
        <taxon>Actinomycetes</taxon>
        <taxon>Micromonosporales</taxon>
        <taxon>Micromonosporaceae</taxon>
        <taxon>Actinocatenispora</taxon>
    </lineage>
</organism>
<evidence type="ECO:0000313" key="3">
    <source>
        <dbReference type="Proteomes" id="UP000614996"/>
    </source>
</evidence>
<feature type="transmembrane region" description="Helical" evidence="1">
    <location>
        <begin position="12"/>
        <end position="32"/>
    </location>
</feature>
<feature type="transmembrane region" description="Helical" evidence="1">
    <location>
        <begin position="235"/>
        <end position="256"/>
    </location>
</feature>
<dbReference type="GO" id="GO:0005886">
    <property type="term" value="C:plasma membrane"/>
    <property type="evidence" value="ECO:0007669"/>
    <property type="project" value="TreeGrafter"/>
</dbReference>
<name>A0A8J4AA16_9ACTN</name>
<keyword evidence="1" id="KW-0812">Transmembrane</keyword>
<keyword evidence="1" id="KW-1133">Transmembrane helix</keyword>
<reference evidence="3" key="1">
    <citation type="journal article" date="2021" name="Int. J. Syst. Evol. Microbiol.">
        <title>Actinocatenispora comari sp. nov., an endophytic actinomycete isolated from aerial parts of Comarum salesowianum.</title>
        <authorList>
            <person name="Oyunbileg N."/>
            <person name="Iizaka Y."/>
            <person name="Hamada M."/>
            <person name="Davaapurev B.O."/>
            <person name="Fukumoto A."/>
            <person name="Tsetseg B."/>
            <person name="Kato F."/>
            <person name="Tamura T."/>
            <person name="Batkhuu J."/>
            <person name="Anzai Y."/>
        </authorList>
    </citation>
    <scope>NUCLEOTIDE SEQUENCE [LARGE SCALE GENOMIC DNA]</scope>
    <source>
        <strain evidence="3">NUM-2625</strain>
    </source>
</reference>
<dbReference type="PANTHER" id="PTHR18640">
    <property type="entry name" value="SOLUTE CARRIER FAMILY 10 MEMBER 7"/>
    <property type="match status" value="1"/>
</dbReference>
<evidence type="ECO:0000256" key="1">
    <source>
        <dbReference type="SAM" id="Phobius"/>
    </source>
</evidence>
<feature type="transmembrane region" description="Helical" evidence="1">
    <location>
        <begin position="70"/>
        <end position="91"/>
    </location>
</feature>
<dbReference type="EMBL" id="BOPO01000013">
    <property type="protein sequence ID" value="GIL25887.1"/>
    <property type="molecule type" value="Genomic_DNA"/>
</dbReference>
<feature type="transmembrane region" description="Helical" evidence="1">
    <location>
        <begin position="207"/>
        <end position="229"/>
    </location>
</feature>
<dbReference type="Proteomes" id="UP000614996">
    <property type="component" value="Unassembled WGS sequence"/>
</dbReference>
<dbReference type="Pfam" id="PF13593">
    <property type="entry name" value="SBF_like"/>
    <property type="match status" value="1"/>
</dbReference>
<feature type="transmembrane region" description="Helical" evidence="1">
    <location>
        <begin position="103"/>
        <end position="124"/>
    </location>
</feature>
<sequence length="335" mass="35437">MARIPVLSRLRIDPYILAILAMVGLAALLPARGVGATGFGYATDIAIGLLFFLYGARLSPQTALAGARHWRLHLVVFCATYVLFPLLGIAARLLVPTVLSPDLYVGVLFLCCLPSTVQSSIAFTSIAKGNVAAAICSASFSNLVGIVITPLLVAVLLSGHGTGLSLHSISEIVLELLVPFAAGQLLRRWIGGFVERHATVLKLVDRGSILLVVYTAFSEGVVAGIWHRLSLPRLGVLLVVDCVLLALALAITAVGSKRLGFSWPDRITIIFCGSKKSLASGLPMAGVLFPAGAVGLAVLPLMLFHQIQLMVCAWLAQRWSTRADATEQVEEPAAA</sequence>
<dbReference type="Gene3D" id="1.20.1530.20">
    <property type="match status" value="1"/>
</dbReference>
<gene>
    <name evidence="2" type="ORF">NUM_11410</name>
</gene>
<dbReference type="RefSeq" id="WP_207123488.1">
    <property type="nucleotide sequence ID" value="NZ_BOPO01000013.1"/>
</dbReference>
<feature type="transmembrane region" description="Helical" evidence="1">
    <location>
        <begin position="277"/>
        <end position="303"/>
    </location>
</feature>
<keyword evidence="3" id="KW-1185">Reference proteome</keyword>